<gene>
    <name evidence="2" type="ORF">TSPI_01024</name>
</gene>
<evidence type="ECO:0000313" key="2">
    <source>
        <dbReference type="EMBL" id="KAL1238647.1"/>
    </source>
</evidence>
<keyword evidence="3" id="KW-1185">Reference proteome</keyword>
<keyword evidence="1" id="KW-0472">Membrane</keyword>
<name>A0ABR3KI22_TRISP</name>
<dbReference type="Proteomes" id="UP001558632">
    <property type="component" value="Unassembled WGS sequence"/>
</dbReference>
<comment type="caution">
    <text evidence="2">The sequence shown here is derived from an EMBL/GenBank/DDBJ whole genome shotgun (WGS) entry which is preliminary data.</text>
</comment>
<sequence>MESETDDGTKPFIAIAMLVCGVIGGLMLVILCLIFCKQCFKPQQDSKLNENRCYYRTCYSEKSSPAKRSRLNNRLFEYATESQSRKSKGNEQQYKNKPCSGNLMVIETSRNVAVSDSRNFVRKENPVLKSISKLPIQIIKRQLKKRRLKFCSNTAMNLIIFNADKHCIPLSQD</sequence>
<evidence type="ECO:0000313" key="3">
    <source>
        <dbReference type="Proteomes" id="UP001558632"/>
    </source>
</evidence>
<proteinExistence type="predicted"/>
<evidence type="ECO:0000256" key="1">
    <source>
        <dbReference type="SAM" id="Phobius"/>
    </source>
</evidence>
<keyword evidence="1" id="KW-1133">Transmembrane helix</keyword>
<accession>A0ABR3KI22</accession>
<reference evidence="2 3" key="1">
    <citation type="submission" date="2024-07" db="EMBL/GenBank/DDBJ databases">
        <title>Enhanced genomic and transcriptomic resources for Trichinella pseudospiralis and T. spiralis underpin the discovery of pronounced molecular differences between stages and species.</title>
        <authorList>
            <person name="Pasi K.K."/>
            <person name="La Rosa G."/>
            <person name="Gomez-Morales M.A."/>
            <person name="Tosini F."/>
            <person name="Sumanam S."/>
            <person name="Young N.D."/>
            <person name="Chang B.C."/>
            <person name="Robin G.B."/>
        </authorList>
    </citation>
    <scope>NUCLEOTIDE SEQUENCE [LARGE SCALE GENOMIC DNA]</scope>
    <source>
        <strain evidence="2">ISS534</strain>
    </source>
</reference>
<keyword evidence="1" id="KW-0812">Transmembrane</keyword>
<dbReference type="EMBL" id="JBEUSY010000290">
    <property type="protein sequence ID" value="KAL1238647.1"/>
    <property type="molecule type" value="Genomic_DNA"/>
</dbReference>
<organism evidence="2 3">
    <name type="scientific">Trichinella spiralis</name>
    <name type="common">Trichina worm</name>
    <dbReference type="NCBI Taxonomy" id="6334"/>
    <lineage>
        <taxon>Eukaryota</taxon>
        <taxon>Metazoa</taxon>
        <taxon>Ecdysozoa</taxon>
        <taxon>Nematoda</taxon>
        <taxon>Enoplea</taxon>
        <taxon>Dorylaimia</taxon>
        <taxon>Trichinellida</taxon>
        <taxon>Trichinellidae</taxon>
        <taxon>Trichinella</taxon>
    </lineage>
</organism>
<protein>
    <submittedName>
        <fullName evidence="2">Small ribosomal subunit protein</fullName>
    </submittedName>
</protein>
<feature type="transmembrane region" description="Helical" evidence="1">
    <location>
        <begin position="12"/>
        <end position="36"/>
    </location>
</feature>